<protein>
    <recommendedName>
        <fullName evidence="2">Plasmid pRiA4b Orf3-like domain-containing protein</fullName>
    </recommendedName>
</protein>
<feature type="domain" description="Plasmid pRiA4b Orf3-like" evidence="2">
    <location>
        <begin position="82"/>
        <end position="130"/>
    </location>
</feature>
<organism evidence="3 4">
    <name type="scientific">Acidithiobacillus ferriphilus</name>
    <dbReference type="NCBI Taxonomy" id="1689834"/>
    <lineage>
        <taxon>Bacteria</taxon>
        <taxon>Pseudomonadati</taxon>
        <taxon>Pseudomonadota</taxon>
        <taxon>Acidithiobacillia</taxon>
        <taxon>Acidithiobacillales</taxon>
        <taxon>Acidithiobacillaceae</taxon>
        <taxon>Acidithiobacillus</taxon>
    </lineage>
</organism>
<accession>A0ABU6FM98</accession>
<dbReference type="PANTHER" id="PTHR41878:SF1">
    <property type="entry name" value="TNPR PROTEIN"/>
    <property type="match status" value="1"/>
</dbReference>
<dbReference type="RefSeq" id="WP_196762847.1">
    <property type="nucleotide sequence ID" value="NZ_JAQGFK010000189.1"/>
</dbReference>
<evidence type="ECO:0000259" key="2">
    <source>
        <dbReference type="Pfam" id="PF07929"/>
    </source>
</evidence>
<feature type="domain" description="Plasmid pRiA4b Orf3-like" evidence="2">
    <location>
        <begin position="9"/>
        <end position="55"/>
    </location>
</feature>
<dbReference type="InterPro" id="IPR024047">
    <property type="entry name" value="MM3350-like_sf"/>
</dbReference>
<feature type="region of interest" description="Disordered" evidence="1">
    <location>
        <begin position="62"/>
        <end position="86"/>
    </location>
</feature>
<dbReference type="InterPro" id="IPR012912">
    <property type="entry name" value="Plasmid_pRiA4b_Orf3-like"/>
</dbReference>
<dbReference type="PANTHER" id="PTHR41878">
    <property type="entry name" value="LEXA REPRESSOR-RELATED"/>
    <property type="match status" value="1"/>
</dbReference>
<dbReference type="SUPFAM" id="SSF159941">
    <property type="entry name" value="MM3350-like"/>
    <property type="match status" value="1"/>
</dbReference>
<proteinExistence type="predicted"/>
<sequence length="151" mass="17347">MKIENPASVWRLKVELLGVAPTVWRRFDTYADVKLSQLHYFIQGAMGWELAHLFWRRLAAPGDDREDDGQADGRLPAHGRWQVRRPPEDCGGPWGYADMLRVLAGNRNARRREPVECLSRPFDPKAFDTDETRERLAEYAKVSMPKIQAVG</sequence>
<name>A0ABU6FM98_9PROT</name>
<evidence type="ECO:0000256" key="1">
    <source>
        <dbReference type="SAM" id="MobiDB-lite"/>
    </source>
</evidence>
<dbReference type="Pfam" id="PF07929">
    <property type="entry name" value="PRiA4_ORF3"/>
    <property type="match status" value="2"/>
</dbReference>
<reference evidence="3 4" key="1">
    <citation type="submission" date="2022-11" db="EMBL/GenBank/DDBJ databases">
        <title>Comparative genomics analysis of Acidithiobacillus ferriphilus.</title>
        <authorList>
            <person name="Ma L."/>
        </authorList>
    </citation>
    <scope>NUCLEOTIDE SEQUENCE [LARGE SCALE GENOMIC DNA]</scope>
    <source>
        <strain evidence="3 4">DY15</strain>
    </source>
</reference>
<evidence type="ECO:0000313" key="3">
    <source>
        <dbReference type="EMBL" id="MEB8512983.1"/>
    </source>
</evidence>
<keyword evidence="4" id="KW-1185">Reference proteome</keyword>
<comment type="caution">
    <text evidence="3">The sequence shown here is derived from an EMBL/GenBank/DDBJ whole genome shotgun (WGS) entry which is preliminary data.</text>
</comment>
<dbReference type="Proteomes" id="UP001308776">
    <property type="component" value="Unassembled WGS sequence"/>
</dbReference>
<gene>
    <name evidence="3" type="ORF">OW717_02875</name>
</gene>
<evidence type="ECO:0000313" key="4">
    <source>
        <dbReference type="Proteomes" id="UP001308776"/>
    </source>
</evidence>
<dbReference type="EMBL" id="JAQGFR010000075">
    <property type="protein sequence ID" value="MEB8512983.1"/>
    <property type="molecule type" value="Genomic_DNA"/>
</dbReference>
<dbReference type="Gene3D" id="3.10.290.30">
    <property type="entry name" value="MM3350-like"/>
    <property type="match status" value="1"/>
</dbReference>